<protein>
    <submittedName>
        <fullName evidence="1">Uncharacterized protein</fullName>
    </submittedName>
</protein>
<dbReference type="HOGENOM" id="CLU_3162987_0_0_2"/>
<proteinExistence type="predicted"/>
<evidence type="ECO:0000313" key="3">
    <source>
        <dbReference type="Proteomes" id="UP000000390"/>
    </source>
</evidence>
<dbReference type="KEGG" id="hje:HacjB3_16221"/>
<dbReference type="Proteomes" id="UP000011645">
    <property type="component" value="Unassembled WGS sequence"/>
</dbReference>
<accession>D8JBE9</accession>
<dbReference type="Proteomes" id="UP000000390">
    <property type="component" value="Plasmid 1"/>
</dbReference>
<evidence type="ECO:0000313" key="2">
    <source>
        <dbReference type="EMBL" id="ELY41301.1"/>
    </source>
</evidence>
<name>D8JBE9_HALJB</name>
<dbReference type="EMBL" id="CP002063">
    <property type="protein sequence ID" value="ADJ16602.1"/>
    <property type="molecule type" value="Genomic_DNA"/>
</dbReference>
<keyword evidence="1" id="KW-0614">Plasmid</keyword>
<reference evidence="1 3" key="1">
    <citation type="journal article" date="2010" name="J. Bacteriol.">
        <title>Complete genome sequence of Halalkalicoccus jeotgali B3(T), an extremely halophilic archaeon.</title>
        <authorList>
            <person name="Roh S.W."/>
            <person name="Nam Y.D."/>
            <person name="Nam S.H."/>
            <person name="Choi S.H."/>
            <person name="Park H.S."/>
            <person name="Bae J.W."/>
        </authorList>
    </citation>
    <scope>NUCLEOTIDE SEQUENCE [LARGE SCALE GENOMIC DNA]</scope>
    <source>
        <strain evidence="1">B3</strain>
        <strain evidence="3">DSM 18796 / CECT 7217 / JCM 14584 / KCTC 4019 / B3</strain>
        <plasmid evidence="3">1</plasmid>
    </source>
</reference>
<organism evidence="1 3">
    <name type="scientific">Halalkalicoccus jeotgali (strain DSM 18796 / CECT 7217 / JCM 14584 / KCTC 4019 / B3)</name>
    <dbReference type="NCBI Taxonomy" id="795797"/>
    <lineage>
        <taxon>Archaea</taxon>
        <taxon>Methanobacteriati</taxon>
        <taxon>Methanobacteriota</taxon>
        <taxon>Stenosarchaea group</taxon>
        <taxon>Halobacteria</taxon>
        <taxon>Halobacteriales</taxon>
        <taxon>Halococcaceae</taxon>
        <taxon>Halalkalicoccus</taxon>
    </lineage>
</organism>
<gene>
    <name evidence="1" type="ordered locus">HacjB3_16221</name>
    <name evidence="2" type="ORF">C497_01025</name>
</gene>
<dbReference type="EMBL" id="AOHV01000005">
    <property type="protein sequence ID" value="ELY41301.1"/>
    <property type="molecule type" value="Genomic_DNA"/>
</dbReference>
<evidence type="ECO:0000313" key="4">
    <source>
        <dbReference type="Proteomes" id="UP000011645"/>
    </source>
</evidence>
<evidence type="ECO:0000313" key="1">
    <source>
        <dbReference type="EMBL" id="ADJ16602.1"/>
    </source>
</evidence>
<keyword evidence="4" id="KW-1185">Reference proteome</keyword>
<dbReference type="AlphaFoldDB" id="D8JBE9"/>
<sequence>MVIEDCLIVSFLSSVWRFIQDALSVFRWRVIQAGFIVQVVLISVTEF</sequence>
<geneLocation type="plasmid" evidence="1 3">
    <name>1</name>
</geneLocation>
<reference evidence="2 4" key="2">
    <citation type="journal article" date="2014" name="PLoS Genet.">
        <title>Phylogenetically driven sequencing of extremely halophilic archaea reveals strategies for static and dynamic osmo-response.</title>
        <authorList>
            <person name="Becker E.A."/>
            <person name="Seitzer P.M."/>
            <person name="Tritt A."/>
            <person name="Larsen D."/>
            <person name="Krusor M."/>
            <person name="Yao A.I."/>
            <person name="Wu D."/>
            <person name="Madern D."/>
            <person name="Eisen J.A."/>
            <person name="Darling A.E."/>
            <person name="Facciotti M.T."/>
        </authorList>
    </citation>
    <scope>NUCLEOTIDE SEQUENCE [LARGE SCALE GENOMIC DNA]</scope>
    <source>
        <strain evidence="2">B3</strain>
        <strain evidence="4">DSM 18796 / CECT 7217 / JCM 14584 / KCTC 4019 / B3</strain>
    </source>
</reference>